<evidence type="ECO:0008006" key="4">
    <source>
        <dbReference type="Google" id="ProtNLM"/>
    </source>
</evidence>
<feature type="region of interest" description="Disordered" evidence="1">
    <location>
        <begin position="112"/>
        <end position="154"/>
    </location>
</feature>
<dbReference type="AlphaFoldDB" id="A0A6A6FEN5"/>
<dbReference type="PANTHER" id="PTHR28096">
    <property type="entry name" value="PROTEIN FAF1"/>
    <property type="match status" value="1"/>
</dbReference>
<organism evidence="2 3">
    <name type="scientific">Cercospora zeae-maydis SCOH1-5</name>
    <dbReference type="NCBI Taxonomy" id="717836"/>
    <lineage>
        <taxon>Eukaryota</taxon>
        <taxon>Fungi</taxon>
        <taxon>Dikarya</taxon>
        <taxon>Ascomycota</taxon>
        <taxon>Pezizomycotina</taxon>
        <taxon>Dothideomycetes</taxon>
        <taxon>Dothideomycetidae</taxon>
        <taxon>Mycosphaerellales</taxon>
        <taxon>Mycosphaerellaceae</taxon>
        <taxon>Cercospora</taxon>
    </lineage>
</organism>
<keyword evidence="3" id="KW-1185">Reference proteome</keyword>
<protein>
    <recommendedName>
        <fullName evidence="4">Protein FAF1</fullName>
    </recommendedName>
</protein>
<feature type="compositionally biased region" description="Basic and acidic residues" evidence="1">
    <location>
        <begin position="180"/>
        <end position="191"/>
    </location>
</feature>
<evidence type="ECO:0000313" key="2">
    <source>
        <dbReference type="EMBL" id="KAF2211855.1"/>
    </source>
</evidence>
<sequence length="294" mass="32424">MAMTLGKRKRAADEQKRTRTSKHKNDPDEEDDATARELLKKAFEAKFAPLDVQPIESSTLAGSDDQNEFDSDAESDWSGLTGEDEEDRVEVIEHTVPTTIDSIFDRSAKKYLSSKPPTLGDDDEPAMKQVSKSTKSKSADGEEDGTEATNLKHDLALQRLLKESHLLDSSSFSSSTAPEGKSRVKALDMRLQDLGAKSSALQQDKMPMHMRRGISGKAASREASRRKEAAENGVILERARMNAPKPQQKRRERGVGGVGIGKMRGSTLKLSDRDVRSIEGRKGSGMGRKRGKRR</sequence>
<dbReference type="Pfam" id="PF15375">
    <property type="entry name" value="FSAF1"/>
    <property type="match status" value="1"/>
</dbReference>
<dbReference type="EMBL" id="ML992674">
    <property type="protein sequence ID" value="KAF2211855.1"/>
    <property type="molecule type" value="Genomic_DNA"/>
</dbReference>
<feature type="region of interest" description="Disordered" evidence="1">
    <location>
        <begin position="167"/>
        <end position="294"/>
    </location>
</feature>
<proteinExistence type="predicted"/>
<reference evidence="2" key="1">
    <citation type="journal article" date="2020" name="Stud. Mycol.">
        <title>101 Dothideomycetes genomes: a test case for predicting lifestyles and emergence of pathogens.</title>
        <authorList>
            <person name="Haridas S."/>
            <person name="Albert R."/>
            <person name="Binder M."/>
            <person name="Bloem J."/>
            <person name="Labutti K."/>
            <person name="Salamov A."/>
            <person name="Andreopoulos B."/>
            <person name="Baker S."/>
            <person name="Barry K."/>
            <person name="Bills G."/>
            <person name="Bluhm B."/>
            <person name="Cannon C."/>
            <person name="Castanera R."/>
            <person name="Culley D."/>
            <person name="Daum C."/>
            <person name="Ezra D."/>
            <person name="Gonzalez J."/>
            <person name="Henrissat B."/>
            <person name="Kuo A."/>
            <person name="Liang C."/>
            <person name="Lipzen A."/>
            <person name="Lutzoni F."/>
            <person name="Magnuson J."/>
            <person name="Mondo S."/>
            <person name="Nolan M."/>
            <person name="Ohm R."/>
            <person name="Pangilinan J."/>
            <person name="Park H.-J."/>
            <person name="Ramirez L."/>
            <person name="Alfaro M."/>
            <person name="Sun H."/>
            <person name="Tritt A."/>
            <person name="Yoshinaga Y."/>
            <person name="Zwiers L.-H."/>
            <person name="Turgeon B."/>
            <person name="Goodwin S."/>
            <person name="Spatafora J."/>
            <person name="Crous P."/>
            <person name="Grigoriev I."/>
        </authorList>
    </citation>
    <scope>NUCLEOTIDE SEQUENCE</scope>
    <source>
        <strain evidence="2">SCOH1-5</strain>
    </source>
</reference>
<feature type="region of interest" description="Disordered" evidence="1">
    <location>
        <begin position="1"/>
        <end position="88"/>
    </location>
</feature>
<dbReference type="InterPro" id="IPR027973">
    <property type="entry name" value="FSAF1-like"/>
</dbReference>
<feature type="compositionally biased region" description="Acidic residues" evidence="1">
    <location>
        <begin position="65"/>
        <end position="75"/>
    </location>
</feature>
<feature type="compositionally biased region" description="Basic and acidic residues" evidence="1">
    <location>
        <begin position="33"/>
        <end position="44"/>
    </location>
</feature>
<name>A0A6A6FEN5_9PEZI</name>
<dbReference type="InterPro" id="IPR053030">
    <property type="entry name" value="Ribosomal_biogenesis_FAF1-like"/>
</dbReference>
<feature type="compositionally biased region" description="Basic and acidic residues" evidence="1">
    <location>
        <begin position="270"/>
        <end position="282"/>
    </location>
</feature>
<gene>
    <name evidence="2" type="ORF">CERZMDRAFT_42146</name>
</gene>
<accession>A0A6A6FEN5</accession>
<dbReference type="GO" id="GO:0000462">
    <property type="term" value="P:maturation of SSU-rRNA from tricistronic rRNA transcript (SSU-rRNA, 5.8S rRNA, LSU-rRNA)"/>
    <property type="evidence" value="ECO:0007669"/>
    <property type="project" value="TreeGrafter"/>
</dbReference>
<dbReference type="PANTHER" id="PTHR28096:SF1">
    <property type="entry name" value="PROTEIN FAF1"/>
    <property type="match status" value="1"/>
</dbReference>
<evidence type="ECO:0000313" key="3">
    <source>
        <dbReference type="Proteomes" id="UP000799539"/>
    </source>
</evidence>
<dbReference type="Proteomes" id="UP000799539">
    <property type="component" value="Unassembled WGS sequence"/>
</dbReference>
<dbReference type="GO" id="GO:0005730">
    <property type="term" value="C:nucleolus"/>
    <property type="evidence" value="ECO:0007669"/>
    <property type="project" value="TreeGrafter"/>
</dbReference>
<dbReference type="OrthoDB" id="5556956at2759"/>
<evidence type="ECO:0000256" key="1">
    <source>
        <dbReference type="SAM" id="MobiDB-lite"/>
    </source>
</evidence>
<feature type="compositionally biased region" description="Basic and acidic residues" evidence="1">
    <location>
        <begin position="219"/>
        <end position="230"/>
    </location>
</feature>
<feature type="compositionally biased region" description="Basic residues" evidence="1">
    <location>
        <begin position="1"/>
        <end position="10"/>
    </location>
</feature>